<name>Z9JJ25_9GAMM</name>
<protein>
    <submittedName>
        <fullName evidence="2">Uncharacterized protein</fullName>
    </submittedName>
</protein>
<comment type="caution">
    <text evidence="2">The sequence shown here is derived from an EMBL/GenBank/DDBJ whole genome shotgun (WGS) entry which is preliminary data.</text>
</comment>
<evidence type="ECO:0000256" key="1">
    <source>
        <dbReference type="SAM" id="MobiDB-lite"/>
    </source>
</evidence>
<organism evidence="2 4">
    <name type="scientific">Xylella taiwanensis</name>
    <dbReference type="NCBI Taxonomy" id="1444770"/>
    <lineage>
        <taxon>Bacteria</taxon>
        <taxon>Pseudomonadati</taxon>
        <taxon>Pseudomonadota</taxon>
        <taxon>Gammaproteobacteria</taxon>
        <taxon>Lysobacterales</taxon>
        <taxon>Lysobacteraceae</taxon>
        <taxon>Xylella</taxon>
    </lineage>
</organism>
<keyword evidence="5" id="KW-1185">Reference proteome</keyword>
<dbReference type="Proteomes" id="UP001430701">
    <property type="component" value="Unassembled WGS sequence"/>
</dbReference>
<gene>
    <name evidence="2" type="ORF">AF72_08410</name>
    <name evidence="3" type="ORF">LPH55_09145</name>
</gene>
<reference evidence="2 4" key="1">
    <citation type="journal article" date="2014" name="Genome Announc.">
        <title>Draft Genome Sequence of Xylella fastidiosa Pear Leaf Scorch Strain in Taiwan.</title>
        <authorList>
            <person name="Su C.C."/>
            <person name="Deng W.L."/>
            <person name="Jan F.J."/>
            <person name="Chang C.J."/>
            <person name="Huang H."/>
            <person name="Chen J."/>
        </authorList>
    </citation>
    <scope>NUCLEOTIDE SEQUENCE [LARGE SCALE GENOMIC DNA]</scope>
    <source>
        <strain evidence="2 4">PLS229</strain>
    </source>
</reference>
<reference evidence="3" key="2">
    <citation type="submission" date="2021-11" db="EMBL/GenBank/DDBJ databases">
        <title>Genome sequence of Xylella taiwanensis PLS432.</title>
        <authorList>
            <person name="Weng L.-W."/>
            <person name="Su C.-C."/>
            <person name="Tsai C.-W."/>
            <person name="Kuo C.-H."/>
        </authorList>
    </citation>
    <scope>NUCLEOTIDE SEQUENCE</scope>
    <source>
        <strain evidence="3">PLS432</strain>
    </source>
</reference>
<dbReference type="AlphaFoldDB" id="Z9JJ25"/>
<evidence type="ECO:0000313" key="2">
    <source>
        <dbReference type="EMBL" id="EWS77968.1"/>
    </source>
</evidence>
<proteinExistence type="predicted"/>
<evidence type="ECO:0000313" key="3">
    <source>
        <dbReference type="EMBL" id="MCD8473614.1"/>
    </source>
</evidence>
<dbReference type="Proteomes" id="UP000020406">
    <property type="component" value="Unassembled WGS sequence"/>
</dbReference>
<evidence type="ECO:0000313" key="4">
    <source>
        <dbReference type="Proteomes" id="UP000020406"/>
    </source>
</evidence>
<sequence length="82" mass="9004">MLDLQPEPVHRTPVPHTAGVGQHGRCLDRRADLRAELMPKNTVMLLLRVMACNGYVVTGHPCMSFRYGPACVALQVNVAQHG</sequence>
<feature type="region of interest" description="Disordered" evidence="1">
    <location>
        <begin position="1"/>
        <end position="23"/>
    </location>
</feature>
<dbReference type="GeneID" id="93922830"/>
<dbReference type="EMBL" id="JAJPPU010000002">
    <property type="protein sequence ID" value="MCD8473614.1"/>
    <property type="molecule type" value="Genomic_DNA"/>
</dbReference>
<accession>Z9JJ25</accession>
<dbReference type="RefSeq" id="WP_171898048.1">
    <property type="nucleotide sequence ID" value="NZ_CP053627.1"/>
</dbReference>
<evidence type="ECO:0000313" key="5">
    <source>
        <dbReference type="Proteomes" id="UP001430701"/>
    </source>
</evidence>
<dbReference type="EMBL" id="JDSQ01000012">
    <property type="protein sequence ID" value="EWS77968.1"/>
    <property type="molecule type" value="Genomic_DNA"/>
</dbReference>
<dbReference type="PATRIC" id="fig|1444770.3.peg.1991"/>